<evidence type="ECO:0000256" key="1">
    <source>
        <dbReference type="SAM" id="MobiDB-lite"/>
    </source>
</evidence>
<dbReference type="AlphaFoldDB" id="A0A2P2IMW4"/>
<name>A0A2P2IMW4_RHIMU</name>
<proteinExistence type="predicted"/>
<dbReference type="EMBL" id="GGEC01002035">
    <property type="protein sequence ID" value="MBW82518.1"/>
    <property type="molecule type" value="Transcribed_RNA"/>
</dbReference>
<reference evidence="2" key="1">
    <citation type="submission" date="2018-02" db="EMBL/GenBank/DDBJ databases">
        <title>Rhizophora mucronata_Transcriptome.</title>
        <authorList>
            <person name="Meera S.P."/>
            <person name="Sreeshan A."/>
            <person name="Augustine A."/>
        </authorList>
    </citation>
    <scope>NUCLEOTIDE SEQUENCE</scope>
    <source>
        <tissue evidence="2">Leaf</tissue>
    </source>
</reference>
<evidence type="ECO:0000313" key="2">
    <source>
        <dbReference type="EMBL" id="MBW82518.1"/>
    </source>
</evidence>
<feature type="region of interest" description="Disordered" evidence="1">
    <location>
        <begin position="1"/>
        <end position="72"/>
    </location>
</feature>
<feature type="compositionally biased region" description="Gly residues" evidence="1">
    <location>
        <begin position="13"/>
        <end position="23"/>
    </location>
</feature>
<organism evidence="2">
    <name type="scientific">Rhizophora mucronata</name>
    <name type="common">Asiatic mangrove</name>
    <dbReference type="NCBI Taxonomy" id="61149"/>
    <lineage>
        <taxon>Eukaryota</taxon>
        <taxon>Viridiplantae</taxon>
        <taxon>Streptophyta</taxon>
        <taxon>Embryophyta</taxon>
        <taxon>Tracheophyta</taxon>
        <taxon>Spermatophyta</taxon>
        <taxon>Magnoliopsida</taxon>
        <taxon>eudicotyledons</taxon>
        <taxon>Gunneridae</taxon>
        <taxon>Pentapetalae</taxon>
        <taxon>rosids</taxon>
        <taxon>fabids</taxon>
        <taxon>Malpighiales</taxon>
        <taxon>Rhizophoraceae</taxon>
        <taxon>Rhizophora</taxon>
    </lineage>
</organism>
<sequence>MRFQDYQTRSSSSGGGDCEGGDGYQQIDGDRQGGSFADSRDPPAEDQEEGGPHLSSSQEARPQQNQQQQQIH</sequence>
<feature type="compositionally biased region" description="Low complexity" evidence="1">
    <location>
        <begin position="63"/>
        <end position="72"/>
    </location>
</feature>
<accession>A0A2P2IMW4</accession>
<protein>
    <submittedName>
        <fullName evidence="2">Uncharacterized protein</fullName>
    </submittedName>
</protein>